<dbReference type="HOGENOM" id="CLU_329562_0_0_1"/>
<dbReference type="GO" id="GO:0016020">
    <property type="term" value="C:membrane"/>
    <property type="evidence" value="ECO:0007669"/>
    <property type="project" value="UniProtKB-SubCell"/>
</dbReference>
<reference evidence="11" key="1">
    <citation type="journal article" date="2011" name="Nat. Commun.">
        <title>Effector diversification within compartments of the Leptosphaeria maculans genome affected by Repeat-Induced Point mutations.</title>
        <authorList>
            <person name="Rouxel T."/>
            <person name="Grandaubert J."/>
            <person name="Hane J.K."/>
            <person name="Hoede C."/>
            <person name="van de Wouw A.P."/>
            <person name="Couloux A."/>
            <person name="Dominguez V."/>
            <person name="Anthouard V."/>
            <person name="Bally P."/>
            <person name="Bourras S."/>
            <person name="Cozijnsen A.J."/>
            <person name="Ciuffetti L.M."/>
            <person name="Degrave A."/>
            <person name="Dilmaghani A."/>
            <person name="Duret L."/>
            <person name="Fudal I."/>
            <person name="Goodwin S.B."/>
            <person name="Gout L."/>
            <person name="Glaser N."/>
            <person name="Linglin J."/>
            <person name="Kema G.H.J."/>
            <person name="Lapalu N."/>
            <person name="Lawrence C.B."/>
            <person name="May K."/>
            <person name="Meyer M."/>
            <person name="Ollivier B."/>
            <person name="Poulain J."/>
            <person name="Schoch C.L."/>
            <person name="Simon A."/>
            <person name="Spatafora J.W."/>
            <person name="Stachowiak A."/>
            <person name="Turgeon B.G."/>
            <person name="Tyler B.M."/>
            <person name="Vincent D."/>
            <person name="Weissenbach J."/>
            <person name="Amselem J."/>
            <person name="Quesneville H."/>
            <person name="Oliver R.P."/>
            <person name="Wincker P."/>
            <person name="Balesdent M.-H."/>
            <person name="Howlett B.J."/>
        </authorList>
    </citation>
    <scope>NUCLEOTIDE SEQUENCE [LARGE SCALE GENOMIC DNA]</scope>
    <source>
        <strain evidence="11">JN3 / isolate v23.1.3 / race Av1-4-5-6-7-8</strain>
    </source>
</reference>
<dbReference type="PANTHER" id="PTHR48022:SF57">
    <property type="entry name" value="MALTOSE TRANSPORTER, PUTATIVE (AFU_ORTHOLOGUE AFUA_4G00150)-RELATED"/>
    <property type="match status" value="1"/>
</dbReference>
<keyword evidence="4 8" id="KW-0812">Transmembrane</keyword>
<feature type="domain" description="Major facilitator superfamily (MFS) profile" evidence="9">
    <location>
        <begin position="399"/>
        <end position="840"/>
    </location>
</feature>
<evidence type="ECO:0000256" key="1">
    <source>
        <dbReference type="ARBA" id="ARBA00004141"/>
    </source>
</evidence>
<dbReference type="InterPro" id="IPR005829">
    <property type="entry name" value="Sugar_transporter_CS"/>
</dbReference>
<dbReference type="OrthoDB" id="6612291at2759"/>
<dbReference type="InterPro" id="IPR003663">
    <property type="entry name" value="Sugar/inositol_transpt"/>
</dbReference>
<dbReference type="EMBL" id="FP929135">
    <property type="protein sequence ID" value="CBX99281.1"/>
    <property type="molecule type" value="Genomic_DNA"/>
</dbReference>
<evidence type="ECO:0000259" key="9">
    <source>
        <dbReference type="PROSITE" id="PS50850"/>
    </source>
</evidence>
<feature type="transmembrane region" description="Helical" evidence="8">
    <location>
        <begin position="476"/>
        <end position="495"/>
    </location>
</feature>
<dbReference type="eggNOG" id="KOG0254">
    <property type="taxonomic scope" value="Eukaryota"/>
</dbReference>
<feature type="transmembrane region" description="Helical" evidence="8">
    <location>
        <begin position="818"/>
        <end position="836"/>
    </location>
</feature>
<comment type="subcellular location">
    <subcellularLocation>
        <location evidence="1">Membrane</location>
        <topology evidence="1">Multi-pass membrane protein</topology>
    </subcellularLocation>
</comment>
<evidence type="ECO:0000256" key="4">
    <source>
        <dbReference type="ARBA" id="ARBA00022692"/>
    </source>
</evidence>
<dbReference type="InParanoid" id="E5A6N6"/>
<gene>
    <name evidence="10" type="ORF">LEMA_P085200.1</name>
</gene>
<feature type="transmembrane region" description="Helical" evidence="8">
    <location>
        <begin position="789"/>
        <end position="806"/>
    </location>
</feature>
<feature type="transmembrane region" description="Helical" evidence="8">
    <location>
        <begin position="687"/>
        <end position="708"/>
    </location>
</feature>
<evidence type="ECO:0000256" key="2">
    <source>
        <dbReference type="ARBA" id="ARBA00010992"/>
    </source>
</evidence>
<keyword evidence="6 8" id="KW-0472">Membrane</keyword>
<dbReference type="VEuPathDB" id="FungiDB:LEMA_P085200.1"/>
<dbReference type="Gene3D" id="1.20.1250.20">
    <property type="entry name" value="MFS general substrate transporter like domains"/>
    <property type="match status" value="1"/>
</dbReference>
<feature type="transmembrane region" description="Helical" evidence="8">
    <location>
        <begin position="441"/>
        <end position="464"/>
    </location>
</feature>
<keyword evidence="3" id="KW-0813">Transport</keyword>
<feature type="compositionally biased region" description="Basic and acidic residues" evidence="7">
    <location>
        <begin position="18"/>
        <end position="33"/>
    </location>
</feature>
<feature type="region of interest" description="Disordered" evidence="7">
    <location>
        <begin position="58"/>
        <end position="138"/>
    </location>
</feature>
<evidence type="ECO:0000256" key="8">
    <source>
        <dbReference type="SAM" id="Phobius"/>
    </source>
</evidence>
<dbReference type="InterPro" id="IPR050360">
    <property type="entry name" value="MFS_Sugar_Transporters"/>
</dbReference>
<evidence type="ECO:0000313" key="10">
    <source>
        <dbReference type="EMBL" id="CBX99281.1"/>
    </source>
</evidence>
<feature type="transmembrane region" description="Helical" evidence="8">
    <location>
        <begin position="564"/>
        <end position="587"/>
    </location>
</feature>
<dbReference type="PROSITE" id="PS50850">
    <property type="entry name" value="MFS"/>
    <property type="match status" value="1"/>
</dbReference>
<evidence type="ECO:0000256" key="6">
    <source>
        <dbReference type="ARBA" id="ARBA00023136"/>
    </source>
</evidence>
<dbReference type="GeneID" id="13288826"/>
<feature type="transmembrane region" description="Helical" evidence="8">
    <location>
        <begin position="538"/>
        <end position="557"/>
    </location>
</feature>
<dbReference type="InterPro" id="IPR020846">
    <property type="entry name" value="MFS_dom"/>
</dbReference>
<dbReference type="PANTHER" id="PTHR48022">
    <property type="entry name" value="PLASTIDIC GLUCOSE TRANSPORTER 4"/>
    <property type="match status" value="1"/>
</dbReference>
<proteinExistence type="inferred from homology"/>
<dbReference type="SUPFAM" id="SSF103473">
    <property type="entry name" value="MFS general substrate transporter"/>
    <property type="match status" value="1"/>
</dbReference>
<feature type="region of interest" description="Disordered" evidence="7">
    <location>
        <begin position="1"/>
        <end position="33"/>
    </location>
</feature>
<feature type="transmembrane region" description="Helical" evidence="8">
    <location>
        <begin position="397"/>
        <end position="421"/>
    </location>
</feature>
<protein>
    <recommendedName>
        <fullName evidence="9">Major facilitator superfamily (MFS) profile domain-containing protein</fullName>
    </recommendedName>
</protein>
<evidence type="ECO:0000256" key="3">
    <source>
        <dbReference type="ARBA" id="ARBA00022448"/>
    </source>
</evidence>
<dbReference type="InterPro" id="IPR036259">
    <property type="entry name" value="MFS_trans_sf"/>
</dbReference>
<name>E5A6N6_LEPMJ</name>
<dbReference type="GO" id="GO:0005351">
    <property type="term" value="F:carbohydrate:proton symporter activity"/>
    <property type="evidence" value="ECO:0007669"/>
    <property type="project" value="TreeGrafter"/>
</dbReference>
<dbReference type="InterPro" id="IPR005828">
    <property type="entry name" value="MFS_sugar_transport-like"/>
</dbReference>
<dbReference type="FunFam" id="1.20.1250.20:FF:000078">
    <property type="entry name" value="MFS maltose transporter, putative"/>
    <property type="match status" value="1"/>
</dbReference>
<dbReference type="Pfam" id="PF00083">
    <property type="entry name" value="Sugar_tr"/>
    <property type="match status" value="1"/>
</dbReference>
<sequence length="871" mass="95851">MQGGINGFVSSPRRRRRSNESARVDAEDPGYHDHAPINDLSCSTLFVHLVSLERLGRSQRADNVPPSERDKRRREGEKNLGPGCDTNDDDNNNNDNNRTMLPDSLEWIHGGREGRSSGTELRLRAKAGPTSSDRAFAQEDPQARCIVAETRLEKNGGRVETTAVELEKLGMKARRGRMKCHLLCGDGLSTWTVLLLANPLIGCHGAAQKSTAVKWRKFIAVNAEPLQSQSRHRPIRQSATVPLGSLSATNARSTIWNTWERGDCDPRLARLEIGLSPTAQLGPVTGRMGKWILHIPDRGRHVARLLISTGTLSLPSSPYSTRWTSRSTSAIMGHEPVDIKTDGVDQHIEKGISPVEDAAALDEKALAAQYKLAAMDAETAEHDMGVIQAVKAYPMAAFWAFIMSCTIIMESYCVFLMGNFIALPAFANDYGVLDTNTNKNVIVASWQSALQMGGPVGAIIGVMLAGPLTSRIGYRWATITGLMLLNAFIFIFYFAKSLPVMFVAQLLEGIPWGIFIANAPAYCSEITPIQLRAPATQMLQMFWAIGAIIVGGVTYHYNKINDPIAYRIPIALQWMFPTPLAILLFIAPESPWWLVRKGRLEEAEHAVGRLGRKETLNTSEAVAMMRRTIDLEKSIKEPNHIELFKGTDLYRTAIVCGVYAAQNLTGNLIANQAVYFFEQAGMSTDTAFALGLITSALQWIFVMLSWILTSYLGRRTIYVWGSLINVGFLIALGIAGSVGTSTAASLAQASLGLIVSVLFTLGPAPASWVIIGETSAIRLRPLTTGVGRACYYMVNIPCIFLASYMLNPKEANLGGKCGYVWGGTGFFCFVVAYFYLPEMKNRSYREIDILFKRKVPARQWTKTVVELDADE</sequence>
<dbReference type="AlphaFoldDB" id="E5A6N6"/>
<accession>E5A6N6</accession>
<keyword evidence="11" id="KW-1185">Reference proteome</keyword>
<dbReference type="PROSITE" id="PS00217">
    <property type="entry name" value="SUGAR_TRANSPORT_2"/>
    <property type="match status" value="1"/>
</dbReference>
<evidence type="ECO:0000256" key="7">
    <source>
        <dbReference type="SAM" id="MobiDB-lite"/>
    </source>
</evidence>
<feature type="transmembrane region" description="Helical" evidence="8">
    <location>
        <begin position="717"/>
        <end position="739"/>
    </location>
</feature>
<evidence type="ECO:0000256" key="5">
    <source>
        <dbReference type="ARBA" id="ARBA00022989"/>
    </source>
</evidence>
<feature type="compositionally biased region" description="Basic and acidic residues" evidence="7">
    <location>
        <begin position="67"/>
        <end position="78"/>
    </location>
</feature>
<feature type="transmembrane region" description="Helical" evidence="8">
    <location>
        <begin position="751"/>
        <end position="777"/>
    </location>
</feature>
<dbReference type="Proteomes" id="UP000002668">
    <property type="component" value="Genome"/>
</dbReference>
<organism evidence="10 11">
    <name type="scientific">Leptosphaeria maculans (strain JN3 / isolate v23.1.3 / race Av1-4-5-6-7-8)</name>
    <name type="common">Blackleg fungus</name>
    <name type="synonym">Phoma lingam</name>
    <dbReference type="NCBI Taxonomy" id="985895"/>
    <lineage>
        <taxon>Eukaryota</taxon>
        <taxon>Fungi</taxon>
        <taxon>Dikarya</taxon>
        <taxon>Ascomycota</taxon>
        <taxon>Pezizomycotina</taxon>
        <taxon>Dothideomycetes</taxon>
        <taxon>Pleosporomycetidae</taxon>
        <taxon>Pleosporales</taxon>
        <taxon>Pleosporineae</taxon>
        <taxon>Leptosphaeriaceae</taxon>
        <taxon>Plenodomus</taxon>
        <taxon>Plenodomus lingam/Leptosphaeria maculans species complex</taxon>
    </lineage>
</organism>
<evidence type="ECO:0000313" key="11">
    <source>
        <dbReference type="Proteomes" id="UP000002668"/>
    </source>
</evidence>
<keyword evidence="5 8" id="KW-1133">Transmembrane helix</keyword>
<dbReference type="NCBIfam" id="TIGR00879">
    <property type="entry name" value="SP"/>
    <property type="match status" value="1"/>
</dbReference>
<comment type="similarity">
    <text evidence="2">Belongs to the major facilitator superfamily. Sugar transporter (TC 2.A.1.1) family.</text>
</comment>